<keyword evidence="3" id="KW-0663">Pyridoxal phosphate</keyword>
<keyword evidence="6" id="KW-1185">Reference proteome</keyword>
<evidence type="ECO:0000256" key="1">
    <source>
        <dbReference type="ARBA" id="ARBA00001933"/>
    </source>
</evidence>
<keyword evidence="5" id="KW-0012">Acyltransferase</keyword>
<dbReference type="Gene3D" id="3.90.1150.10">
    <property type="entry name" value="Aspartate Aminotransferase, domain 1"/>
    <property type="match status" value="1"/>
</dbReference>
<sequence length="255" mass="27966">MSLWEGAKIAGADIHPFMHNNTNHLRKLIARYGKGIILVDSVYSTIGTLAPLETICDIAQTSECALVVDESHSLGTHGPQGAGLVNSLVESSGGFITVSLAKTFAYRAGAILGSKKISQTLPFVSFPAIFSSAMLPSEIARLDTTLEEIRLAETKRKRLFSHAQTLRKGLKSIGFKVRSQSQIVALECGNERNTERVRDFLEDNNIFGSVFCRPATTKNSNIIRFSLCADLDQQDIDDILTVCQLAYDNPELEFI</sequence>
<keyword evidence="2 5" id="KW-0808">Transferase</keyword>
<dbReference type="SUPFAM" id="SSF53383">
    <property type="entry name" value="PLP-dependent transferases"/>
    <property type="match status" value="1"/>
</dbReference>
<dbReference type="Pfam" id="PF00155">
    <property type="entry name" value="Aminotran_1_2"/>
    <property type="match status" value="1"/>
</dbReference>
<dbReference type="InterPro" id="IPR015424">
    <property type="entry name" value="PyrdxlP-dep_Trfase"/>
</dbReference>
<protein>
    <submittedName>
        <fullName evidence="5">8-amino-7-oxononanoate synthase</fullName>
        <ecNumber evidence="5">2.3.1.47</ecNumber>
    </submittedName>
</protein>
<name>A0A0B8NN44_9VIBR</name>
<dbReference type="Gene3D" id="3.40.640.10">
    <property type="entry name" value="Type I PLP-dependent aspartate aminotransferase-like (Major domain)"/>
    <property type="match status" value="1"/>
</dbReference>
<gene>
    <name evidence="5" type="ORF">JCM19231_4006</name>
</gene>
<accession>A0A0B8NN44</accession>
<dbReference type="PANTHER" id="PTHR13693">
    <property type="entry name" value="CLASS II AMINOTRANSFERASE/8-AMINO-7-OXONONANOATE SYNTHASE"/>
    <property type="match status" value="1"/>
</dbReference>
<dbReference type="InterPro" id="IPR004839">
    <property type="entry name" value="Aminotransferase_I/II_large"/>
</dbReference>
<dbReference type="GO" id="GO:0008710">
    <property type="term" value="F:8-amino-7-oxononanoate synthase activity"/>
    <property type="evidence" value="ECO:0007669"/>
    <property type="project" value="UniProtKB-EC"/>
</dbReference>
<dbReference type="Proteomes" id="UP000031671">
    <property type="component" value="Unassembled WGS sequence"/>
</dbReference>
<evidence type="ECO:0000256" key="2">
    <source>
        <dbReference type="ARBA" id="ARBA00022679"/>
    </source>
</evidence>
<evidence type="ECO:0000313" key="6">
    <source>
        <dbReference type="Proteomes" id="UP000031671"/>
    </source>
</evidence>
<comment type="caution">
    <text evidence="5">The sequence shown here is derived from an EMBL/GenBank/DDBJ whole genome shotgun (WGS) entry which is preliminary data.</text>
</comment>
<dbReference type="PANTHER" id="PTHR13693:SF100">
    <property type="entry name" value="8-AMINO-7-OXONONANOATE SYNTHASE"/>
    <property type="match status" value="1"/>
</dbReference>
<reference evidence="5 6" key="1">
    <citation type="submission" date="2015-01" db="EMBL/GenBank/DDBJ databases">
        <title>Vibrio sp. C1 JCM 19231 whole genome shotgun sequence.</title>
        <authorList>
            <person name="Sawabe T."/>
            <person name="Meirelles P."/>
            <person name="Feng G."/>
            <person name="Sayaka M."/>
            <person name="Hattori M."/>
            <person name="Ohkuma M."/>
        </authorList>
    </citation>
    <scope>NUCLEOTIDE SEQUENCE [LARGE SCALE GENOMIC DNA]</scope>
    <source>
        <strain evidence="6">JCM 19231</strain>
    </source>
</reference>
<comment type="cofactor">
    <cofactor evidence="1">
        <name>pyridoxal 5'-phosphate</name>
        <dbReference type="ChEBI" id="CHEBI:597326"/>
    </cofactor>
</comment>
<reference evidence="5 6" key="2">
    <citation type="submission" date="2015-01" db="EMBL/GenBank/DDBJ databases">
        <authorList>
            <consortium name="NBRP consortium"/>
            <person name="Sawabe T."/>
            <person name="Meirelles P."/>
            <person name="Feng G."/>
            <person name="Sayaka M."/>
            <person name="Hattori M."/>
            <person name="Ohkuma M."/>
        </authorList>
    </citation>
    <scope>NUCLEOTIDE SEQUENCE [LARGE SCALE GENOMIC DNA]</scope>
    <source>
        <strain evidence="6">JCM 19231</strain>
    </source>
</reference>
<dbReference type="EC" id="2.3.1.47" evidence="5"/>
<organism evidence="5 6">
    <name type="scientific">Vibrio ishigakensis</name>
    <dbReference type="NCBI Taxonomy" id="1481914"/>
    <lineage>
        <taxon>Bacteria</taxon>
        <taxon>Pseudomonadati</taxon>
        <taxon>Pseudomonadota</taxon>
        <taxon>Gammaproteobacteria</taxon>
        <taxon>Vibrionales</taxon>
        <taxon>Vibrionaceae</taxon>
        <taxon>Vibrio</taxon>
    </lineage>
</organism>
<proteinExistence type="predicted"/>
<dbReference type="GO" id="GO:0030170">
    <property type="term" value="F:pyridoxal phosphate binding"/>
    <property type="evidence" value="ECO:0007669"/>
    <property type="project" value="InterPro"/>
</dbReference>
<dbReference type="GO" id="GO:0009102">
    <property type="term" value="P:biotin biosynthetic process"/>
    <property type="evidence" value="ECO:0007669"/>
    <property type="project" value="TreeGrafter"/>
</dbReference>
<dbReference type="AlphaFoldDB" id="A0A0B8NN44"/>
<evidence type="ECO:0000313" key="5">
    <source>
        <dbReference type="EMBL" id="GAM56060.1"/>
    </source>
</evidence>
<dbReference type="InterPro" id="IPR015422">
    <property type="entry name" value="PyrdxlP-dep_Trfase_small"/>
</dbReference>
<evidence type="ECO:0000259" key="4">
    <source>
        <dbReference type="Pfam" id="PF00155"/>
    </source>
</evidence>
<dbReference type="EMBL" id="BBRZ01000023">
    <property type="protein sequence ID" value="GAM56060.1"/>
    <property type="molecule type" value="Genomic_DNA"/>
</dbReference>
<dbReference type="InterPro" id="IPR015421">
    <property type="entry name" value="PyrdxlP-dep_Trfase_major"/>
</dbReference>
<feature type="domain" description="Aminotransferase class I/classII large" evidence="4">
    <location>
        <begin position="5"/>
        <end position="240"/>
    </location>
</feature>
<evidence type="ECO:0000256" key="3">
    <source>
        <dbReference type="ARBA" id="ARBA00022898"/>
    </source>
</evidence>
<dbReference type="InterPro" id="IPR050087">
    <property type="entry name" value="AON_synthase_class-II"/>
</dbReference>